<keyword evidence="4" id="KW-1185">Reference proteome</keyword>
<dbReference type="InterPro" id="IPR025285">
    <property type="entry name" value="DUF4145"/>
</dbReference>
<dbReference type="PANTHER" id="PTHR43628">
    <property type="entry name" value="ACTIVATOR OF C KINASE PROTEIN 1-RELATED"/>
    <property type="match status" value="1"/>
</dbReference>
<comment type="caution">
    <text evidence="3">The sequence shown here is derived from an EMBL/GenBank/DDBJ whole genome shotgun (WGS) entry which is preliminary data.</text>
</comment>
<protein>
    <submittedName>
        <fullName evidence="3">SEL1-like repeat protein</fullName>
    </submittedName>
</protein>
<dbReference type="Gene3D" id="1.25.40.10">
    <property type="entry name" value="Tetratricopeptide repeat domain"/>
    <property type="match status" value="1"/>
</dbReference>
<reference evidence="3 4" key="1">
    <citation type="submission" date="2021-01" db="EMBL/GenBank/DDBJ databases">
        <title>Genome sequence of Shewanella schlegeliana JCM 11561.</title>
        <authorList>
            <person name="Zhang H."/>
            <person name="Li C."/>
        </authorList>
    </citation>
    <scope>NUCLEOTIDE SEQUENCE [LARGE SCALE GENOMIC DNA]</scope>
    <source>
        <strain evidence="3 4">JCM 11561</strain>
    </source>
</reference>
<dbReference type="Pfam" id="PF13643">
    <property type="entry name" value="DUF4145"/>
    <property type="match status" value="1"/>
</dbReference>
<gene>
    <name evidence="3" type="ORF">JMA39_15940</name>
</gene>
<dbReference type="RefSeq" id="WP_202722844.1">
    <property type="nucleotide sequence ID" value="NZ_BPEX01000011.1"/>
</dbReference>
<dbReference type="SUPFAM" id="SSF81901">
    <property type="entry name" value="HCP-like"/>
    <property type="match status" value="1"/>
</dbReference>
<dbReference type="Proteomes" id="UP000604898">
    <property type="component" value="Unassembled WGS sequence"/>
</dbReference>
<keyword evidence="1" id="KW-0802">TPR repeat</keyword>
<dbReference type="InterPro" id="IPR019734">
    <property type="entry name" value="TPR_rpt"/>
</dbReference>
<feature type="repeat" description="TPR" evidence="1">
    <location>
        <begin position="286"/>
        <end position="319"/>
    </location>
</feature>
<evidence type="ECO:0000259" key="2">
    <source>
        <dbReference type="Pfam" id="PF13643"/>
    </source>
</evidence>
<dbReference type="InterPro" id="IPR052945">
    <property type="entry name" value="Mitotic_Regulator"/>
</dbReference>
<dbReference type="Pfam" id="PF08238">
    <property type="entry name" value="Sel1"/>
    <property type="match status" value="4"/>
</dbReference>
<accession>A0ABS1T1B7</accession>
<dbReference type="PANTHER" id="PTHR43628:SF1">
    <property type="entry name" value="CHITIN SYNTHASE REGULATORY FACTOR 2-RELATED"/>
    <property type="match status" value="1"/>
</dbReference>
<dbReference type="InterPro" id="IPR011990">
    <property type="entry name" value="TPR-like_helical_dom_sf"/>
</dbReference>
<sequence length="475" mass="52964">MLNDIEFVNQFSAELGEDYRKAKSYVKDVPTQALLHVRSFSHKLTSLLAEPKKVRFDSPNLYDRIEQLNQRRLIDVKTTRALHKLRADGNRGAHPEKYHLTPEQLQQLSERSIKQLLSLVESLFVSVTQQDKPEYYFEDFDSLAGRDLCYRAVMERDPDSQYLVGMSLKTRALMQREQELALQDSREEAVEERSTASFKQASYWFAQAADKNLNALYEHGVSLIHGYSGEADVVAGELAIAKAADAGVANAMALLGYFYLVGSKHFAVDSSLAQKYLSAAAKLEQSEAMANLGVLYYQQDDLESAYKYIHRAAQAGFPHAQYHLALMLARGEGCKQDAIKSAYWMAEAAELGQVDAMLSCAQEMLHDDGAMGQDLSQAETYLREVIKYGHSVPAMIELSIALADGILGRIDVVSAAALLKMARERANPTELEVILPLWQSLALQVDTVLGMTESPQERVSLNKAAELLSEPQISE</sequence>
<evidence type="ECO:0000313" key="3">
    <source>
        <dbReference type="EMBL" id="MBL4914594.1"/>
    </source>
</evidence>
<dbReference type="SMART" id="SM00671">
    <property type="entry name" value="SEL1"/>
    <property type="match status" value="4"/>
</dbReference>
<dbReference type="EMBL" id="JAESVD010000009">
    <property type="protein sequence ID" value="MBL4914594.1"/>
    <property type="molecule type" value="Genomic_DNA"/>
</dbReference>
<dbReference type="InterPro" id="IPR006597">
    <property type="entry name" value="Sel1-like"/>
</dbReference>
<dbReference type="PROSITE" id="PS50005">
    <property type="entry name" value="TPR"/>
    <property type="match status" value="1"/>
</dbReference>
<evidence type="ECO:0000313" key="4">
    <source>
        <dbReference type="Proteomes" id="UP000604898"/>
    </source>
</evidence>
<feature type="domain" description="DUF4145" evidence="2">
    <location>
        <begin position="21"/>
        <end position="108"/>
    </location>
</feature>
<evidence type="ECO:0000256" key="1">
    <source>
        <dbReference type="PROSITE-ProRule" id="PRU00339"/>
    </source>
</evidence>
<proteinExistence type="predicted"/>
<name>A0ABS1T1B7_9GAMM</name>
<organism evidence="3 4">
    <name type="scientific">Shewanella schlegeliana</name>
    <dbReference type="NCBI Taxonomy" id="190308"/>
    <lineage>
        <taxon>Bacteria</taxon>
        <taxon>Pseudomonadati</taxon>
        <taxon>Pseudomonadota</taxon>
        <taxon>Gammaproteobacteria</taxon>
        <taxon>Alteromonadales</taxon>
        <taxon>Shewanellaceae</taxon>
        <taxon>Shewanella</taxon>
    </lineage>
</organism>